<dbReference type="Proteomes" id="UP001634394">
    <property type="component" value="Unassembled WGS sequence"/>
</dbReference>
<name>A0ABD3W6I5_SINWO</name>
<sequence length="66" mass="7800">MAASTKNIRKLEGKKNHAKQWKKRGVSYIRCEYNTRMKEFNISMIPRNELPGTTKVMIYLKIINEV</sequence>
<protein>
    <submittedName>
        <fullName evidence="1">Uncharacterized protein</fullName>
    </submittedName>
</protein>
<evidence type="ECO:0000313" key="2">
    <source>
        <dbReference type="Proteomes" id="UP001634394"/>
    </source>
</evidence>
<organism evidence="1 2">
    <name type="scientific">Sinanodonta woodiana</name>
    <name type="common">Chinese pond mussel</name>
    <name type="synonym">Anodonta woodiana</name>
    <dbReference type="NCBI Taxonomy" id="1069815"/>
    <lineage>
        <taxon>Eukaryota</taxon>
        <taxon>Metazoa</taxon>
        <taxon>Spiralia</taxon>
        <taxon>Lophotrochozoa</taxon>
        <taxon>Mollusca</taxon>
        <taxon>Bivalvia</taxon>
        <taxon>Autobranchia</taxon>
        <taxon>Heteroconchia</taxon>
        <taxon>Palaeoheterodonta</taxon>
        <taxon>Unionida</taxon>
        <taxon>Unionoidea</taxon>
        <taxon>Unionidae</taxon>
        <taxon>Unioninae</taxon>
        <taxon>Sinanodonta</taxon>
    </lineage>
</organism>
<dbReference type="EMBL" id="JBJQND010000008">
    <property type="protein sequence ID" value="KAL3869494.1"/>
    <property type="molecule type" value="Genomic_DNA"/>
</dbReference>
<gene>
    <name evidence="1" type="ORF">ACJMK2_042168</name>
</gene>
<accession>A0ABD3W6I5</accession>
<dbReference type="AlphaFoldDB" id="A0ABD3W6I5"/>
<evidence type="ECO:0000313" key="1">
    <source>
        <dbReference type="EMBL" id="KAL3869494.1"/>
    </source>
</evidence>
<proteinExistence type="predicted"/>
<keyword evidence="2" id="KW-1185">Reference proteome</keyword>
<reference evidence="1 2" key="1">
    <citation type="submission" date="2024-11" db="EMBL/GenBank/DDBJ databases">
        <title>Chromosome-level genome assembly of the freshwater bivalve Anodonta woodiana.</title>
        <authorList>
            <person name="Chen X."/>
        </authorList>
    </citation>
    <scope>NUCLEOTIDE SEQUENCE [LARGE SCALE GENOMIC DNA]</scope>
    <source>
        <strain evidence="1">MN2024</strain>
        <tissue evidence="1">Gills</tissue>
    </source>
</reference>
<comment type="caution">
    <text evidence="1">The sequence shown here is derived from an EMBL/GenBank/DDBJ whole genome shotgun (WGS) entry which is preliminary data.</text>
</comment>